<evidence type="ECO:0008006" key="3">
    <source>
        <dbReference type="Google" id="ProtNLM"/>
    </source>
</evidence>
<dbReference type="STRING" id="2045.KR76_13000"/>
<organism evidence="1 2">
    <name type="scientific">Nocardioides simplex</name>
    <name type="common">Arthrobacter simplex</name>
    <dbReference type="NCBI Taxonomy" id="2045"/>
    <lineage>
        <taxon>Bacteria</taxon>
        <taxon>Bacillati</taxon>
        <taxon>Actinomycetota</taxon>
        <taxon>Actinomycetes</taxon>
        <taxon>Propionibacteriales</taxon>
        <taxon>Nocardioidaceae</taxon>
        <taxon>Pimelobacter</taxon>
    </lineage>
</organism>
<gene>
    <name evidence="1" type="ORF">KR76_13000</name>
</gene>
<dbReference type="AlphaFoldDB" id="A0A0C5XAW5"/>
<reference evidence="1 2" key="1">
    <citation type="journal article" date="2015" name="Genome Announc.">
        <title>Complete Genome Sequence of Steroid-Transforming Nocardioides simplex VKM Ac-2033D.</title>
        <authorList>
            <person name="Shtratnikova V.Y."/>
            <person name="Schelkunov M.I."/>
            <person name="Pekov Y.A."/>
            <person name="Fokina V.V."/>
            <person name="Logacheva M.D."/>
            <person name="Sokolov S.L."/>
            <person name="Bragin E.Y."/>
            <person name="Ashapkin V.V."/>
            <person name="Donova M.V."/>
        </authorList>
    </citation>
    <scope>NUCLEOTIDE SEQUENCE [LARGE SCALE GENOMIC DNA]</scope>
    <source>
        <strain evidence="1 2">VKM Ac-2033D</strain>
    </source>
</reference>
<accession>A0A0C5XAW5</accession>
<dbReference type="HOGENOM" id="CLU_1132688_0_0_11"/>
<evidence type="ECO:0000313" key="2">
    <source>
        <dbReference type="Proteomes" id="UP000030300"/>
    </source>
</evidence>
<protein>
    <recommendedName>
        <fullName evidence="3">HNH endonuclease</fullName>
    </recommendedName>
</protein>
<evidence type="ECO:0000313" key="1">
    <source>
        <dbReference type="EMBL" id="AJR18400.1"/>
    </source>
</evidence>
<dbReference type="InterPro" id="IPR036388">
    <property type="entry name" value="WH-like_DNA-bd_sf"/>
</dbReference>
<sequence length="245" mass="26865">MPAFDVDRLHDLLDAVPVGRWVRYADLASAVGTAGQGLGSHFKACTECEHVWRVLHGQGRLSSDFVRNHPTDRRTQLEALADDGIRFRDGLADPSQQISVAELVAVADREPDPTDLLRMTPVRREQRRLRRQLLGDATDAACFLCGRVLPVELLVAAHIVPRHRVDEAQRRDPEAVFPACVLGCDALFELGYIGVDEAGRVTRLGTAPSAAVAVAVDALHGREVPGLTPGRARRFAEHRTPDDTH</sequence>
<proteinExistence type="predicted"/>
<dbReference type="KEGG" id="psim:KR76_13000"/>
<dbReference type="Proteomes" id="UP000030300">
    <property type="component" value="Chromosome"/>
</dbReference>
<dbReference type="EMBL" id="CP009896">
    <property type="protein sequence ID" value="AJR18400.1"/>
    <property type="molecule type" value="Genomic_DNA"/>
</dbReference>
<name>A0A0C5XAW5_NOCSI</name>
<dbReference type="Gene3D" id="1.10.10.10">
    <property type="entry name" value="Winged helix-like DNA-binding domain superfamily/Winged helix DNA-binding domain"/>
    <property type="match status" value="1"/>
</dbReference>
<keyword evidence="2" id="KW-1185">Reference proteome</keyword>